<dbReference type="InterPro" id="IPR019290">
    <property type="entry name" value="GlycosylTrfase-like_prok"/>
</dbReference>
<sequence length="142" mass="16298">MIFEHCLPLCIVSPSAVMIHRDMFHRVGHFDESLPACEDYDLWLRISCQYPIYLLNKPLIIKRGGHSDQLSQAIRLDRFRIQALIKLLKSQVLTLDQTCLAKKELERKSRIYIKGCMKHGRVDEASVLSNICNKTLQGVCTG</sequence>
<evidence type="ECO:0000313" key="3">
    <source>
        <dbReference type="Proteomes" id="UP000189670"/>
    </source>
</evidence>
<organism evidence="2 3">
    <name type="scientific">Candidatus Magnetoglobus multicellularis str. Araruama</name>
    <dbReference type="NCBI Taxonomy" id="890399"/>
    <lineage>
        <taxon>Bacteria</taxon>
        <taxon>Pseudomonadati</taxon>
        <taxon>Thermodesulfobacteriota</taxon>
        <taxon>Desulfobacteria</taxon>
        <taxon>Desulfobacterales</taxon>
        <taxon>Desulfobacteraceae</taxon>
        <taxon>Candidatus Magnetoglobus</taxon>
    </lineage>
</organism>
<gene>
    <name evidence="2" type="ORF">OMM_07323</name>
</gene>
<dbReference type="Proteomes" id="UP000189670">
    <property type="component" value="Unassembled WGS sequence"/>
</dbReference>
<name>A0A1V1PD67_9BACT</name>
<accession>A0A1V1PD67</accession>
<dbReference type="Pfam" id="PF10111">
    <property type="entry name" value="Glyco_tranf_2_2"/>
    <property type="match status" value="1"/>
</dbReference>
<dbReference type="EMBL" id="ATBP01000112">
    <property type="protein sequence ID" value="ETR72801.1"/>
    <property type="molecule type" value="Genomic_DNA"/>
</dbReference>
<dbReference type="Gene3D" id="3.90.550.10">
    <property type="entry name" value="Spore Coat Polysaccharide Biosynthesis Protein SpsA, Chain A"/>
    <property type="match status" value="1"/>
</dbReference>
<dbReference type="AlphaFoldDB" id="A0A1V1PD67"/>
<evidence type="ECO:0000259" key="1">
    <source>
        <dbReference type="Pfam" id="PF10111"/>
    </source>
</evidence>
<evidence type="ECO:0000313" key="2">
    <source>
        <dbReference type="EMBL" id="ETR72801.1"/>
    </source>
</evidence>
<reference evidence="3" key="1">
    <citation type="submission" date="2012-11" db="EMBL/GenBank/DDBJ databases">
        <authorList>
            <person name="Lucero-Rivera Y.E."/>
            <person name="Tovar-Ramirez D."/>
        </authorList>
    </citation>
    <scope>NUCLEOTIDE SEQUENCE [LARGE SCALE GENOMIC DNA]</scope>
    <source>
        <strain evidence="3">Araruama</strain>
    </source>
</reference>
<comment type="caution">
    <text evidence="2">The sequence shown here is derived from an EMBL/GenBank/DDBJ whole genome shotgun (WGS) entry which is preliminary data.</text>
</comment>
<feature type="domain" description="Glycosyltransferase 2-like prokaryotic type" evidence="1">
    <location>
        <begin position="14"/>
        <end position="52"/>
    </location>
</feature>
<dbReference type="InterPro" id="IPR029044">
    <property type="entry name" value="Nucleotide-diphossugar_trans"/>
</dbReference>
<protein>
    <recommendedName>
        <fullName evidence="1">Glycosyltransferase 2-like prokaryotic type domain-containing protein</fullName>
    </recommendedName>
</protein>
<dbReference type="SUPFAM" id="SSF53448">
    <property type="entry name" value="Nucleotide-diphospho-sugar transferases"/>
    <property type="match status" value="1"/>
</dbReference>
<proteinExistence type="predicted"/>